<dbReference type="EMBL" id="KI925520">
    <property type="protein sequence ID" value="ETW50445.1"/>
    <property type="molecule type" value="Genomic_DNA"/>
</dbReference>
<dbReference type="Proteomes" id="UP000030699">
    <property type="component" value="Unassembled WGS sequence"/>
</dbReference>
<proteinExistence type="predicted"/>
<protein>
    <submittedName>
        <fullName evidence="1">Uncharacterized protein</fullName>
    </submittedName>
</protein>
<organism evidence="1 2">
    <name type="scientific">Plasmodium falciparum MaliPS096_E11</name>
    <dbReference type="NCBI Taxonomy" id="1036727"/>
    <lineage>
        <taxon>Eukaryota</taxon>
        <taxon>Sar</taxon>
        <taxon>Alveolata</taxon>
        <taxon>Apicomplexa</taxon>
        <taxon>Aconoidasida</taxon>
        <taxon>Haemosporida</taxon>
        <taxon>Plasmodiidae</taxon>
        <taxon>Plasmodium</taxon>
        <taxon>Plasmodium (Laverania)</taxon>
    </lineage>
</organism>
<gene>
    <name evidence="1" type="ORF">PFMALIP_01461</name>
</gene>
<name>A0A024WUQ5_PLAFA</name>
<accession>A0A024WUQ5</accession>
<reference evidence="1 2" key="1">
    <citation type="submission" date="2013-02" db="EMBL/GenBank/DDBJ databases">
        <title>The Genome Annotation of Plasmodium falciparum MaliPS096_E11.</title>
        <authorList>
            <consortium name="The Broad Institute Genome Sequencing Platform"/>
            <consortium name="The Broad Institute Genome Sequencing Center for Infectious Disease"/>
            <person name="Neafsey D."/>
            <person name="Hoffman S."/>
            <person name="Volkman S."/>
            <person name="Rosenthal P."/>
            <person name="Walker B."/>
            <person name="Young S.K."/>
            <person name="Zeng Q."/>
            <person name="Gargeya S."/>
            <person name="Fitzgerald M."/>
            <person name="Haas B."/>
            <person name="Abouelleil A."/>
            <person name="Allen A.W."/>
            <person name="Alvarado L."/>
            <person name="Arachchi H.M."/>
            <person name="Berlin A.M."/>
            <person name="Chapman S.B."/>
            <person name="Gainer-Dewar J."/>
            <person name="Goldberg J."/>
            <person name="Griggs A."/>
            <person name="Gujja S."/>
            <person name="Hansen M."/>
            <person name="Howarth C."/>
            <person name="Imamovic A."/>
            <person name="Ireland A."/>
            <person name="Larimer J."/>
            <person name="McCowan C."/>
            <person name="Murphy C."/>
            <person name="Pearson M."/>
            <person name="Poon T.W."/>
            <person name="Priest M."/>
            <person name="Roberts A."/>
            <person name="Saif S."/>
            <person name="Shea T."/>
            <person name="Sisk P."/>
            <person name="Sykes S."/>
            <person name="Wortman J."/>
            <person name="Nusbaum C."/>
            <person name="Birren B."/>
        </authorList>
    </citation>
    <scope>NUCLEOTIDE SEQUENCE [LARGE SCALE GENOMIC DNA]</scope>
    <source>
        <strain evidence="1 2">MaliPS096_E11</strain>
    </source>
</reference>
<evidence type="ECO:0000313" key="2">
    <source>
        <dbReference type="Proteomes" id="UP000030699"/>
    </source>
</evidence>
<reference evidence="1 2" key="2">
    <citation type="submission" date="2013-02" db="EMBL/GenBank/DDBJ databases">
        <title>The Genome Sequence of Plasmodium falciparum MaliPS096_E11.</title>
        <authorList>
            <consortium name="The Broad Institute Genome Sequencing Platform"/>
            <consortium name="The Broad Institute Genome Sequencing Center for Infectious Disease"/>
            <person name="Neafsey D."/>
            <person name="Cheeseman I."/>
            <person name="Volkman S."/>
            <person name="Adams J."/>
            <person name="Walker B."/>
            <person name="Young S.K."/>
            <person name="Zeng Q."/>
            <person name="Gargeya S."/>
            <person name="Fitzgerald M."/>
            <person name="Haas B."/>
            <person name="Abouelleil A."/>
            <person name="Alvarado L."/>
            <person name="Arachchi H.M."/>
            <person name="Berlin A.M."/>
            <person name="Chapman S.B."/>
            <person name="Dewar J."/>
            <person name="Goldberg J."/>
            <person name="Griggs A."/>
            <person name="Gujja S."/>
            <person name="Hansen M."/>
            <person name="Howarth C."/>
            <person name="Imamovic A."/>
            <person name="Larimer J."/>
            <person name="McCowan C."/>
            <person name="Murphy C."/>
            <person name="Neiman D."/>
            <person name="Pearson M."/>
            <person name="Priest M."/>
            <person name="Roberts A."/>
            <person name="Saif S."/>
            <person name="Shea T."/>
            <person name="Sisk P."/>
            <person name="Sykes S."/>
            <person name="Wortman J."/>
            <person name="Nusbaum C."/>
            <person name="Birren B."/>
        </authorList>
    </citation>
    <scope>NUCLEOTIDE SEQUENCE [LARGE SCALE GENOMIC DNA]</scope>
    <source>
        <strain evidence="1 2">MaliPS096_E11</strain>
    </source>
</reference>
<evidence type="ECO:0000313" key="1">
    <source>
        <dbReference type="EMBL" id="ETW50445.1"/>
    </source>
</evidence>
<sequence>MLNCKLKKLIRSCNLYVLYTLNKYYATHFYIIYNNKYDVSCCNLVLIVIDICNKKKKNYYYNLWYDIKLNFIKN</sequence>
<dbReference type="AlphaFoldDB" id="A0A024WUQ5"/>